<proteinExistence type="predicted"/>
<gene>
    <name evidence="1" type="ORF">HPB50_000559</name>
</gene>
<organism evidence="1 2">
    <name type="scientific">Hyalomma asiaticum</name>
    <name type="common">Tick</name>
    <dbReference type="NCBI Taxonomy" id="266040"/>
    <lineage>
        <taxon>Eukaryota</taxon>
        <taxon>Metazoa</taxon>
        <taxon>Ecdysozoa</taxon>
        <taxon>Arthropoda</taxon>
        <taxon>Chelicerata</taxon>
        <taxon>Arachnida</taxon>
        <taxon>Acari</taxon>
        <taxon>Parasitiformes</taxon>
        <taxon>Ixodida</taxon>
        <taxon>Ixodoidea</taxon>
        <taxon>Ixodidae</taxon>
        <taxon>Hyalomminae</taxon>
        <taxon>Hyalomma</taxon>
    </lineage>
</organism>
<dbReference type="Proteomes" id="UP000821845">
    <property type="component" value="Chromosome 11"/>
</dbReference>
<evidence type="ECO:0000313" key="2">
    <source>
        <dbReference type="Proteomes" id="UP000821845"/>
    </source>
</evidence>
<protein>
    <submittedName>
        <fullName evidence="1">Uncharacterized protein</fullName>
    </submittedName>
</protein>
<evidence type="ECO:0000313" key="1">
    <source>
        <dbReference type="EMBL" id="KAH6940538.1"/>
    </source>
</evidence>
<keyword evidence="2" id="KW-1185">Reference proteome</keyword>
<name>A0ACB7T0R9_HYAAI</name>
<comment type="caution">
    <text evidence="1">The sequence shown here is derived from an EMBL/GenBank/DDBJ whole genome shotgun (WGS) entry which is preliminary data.</text>
</comment>
<reference evidence="1" key="1">
    <citation type="submission" date="2020-05" db="EMBL/GenBank/DDBJ databases">
        <title>Large-scale comparative analyses of tick genomes elucidate their genetic diversity and vector capacities.</title>
        <authorList>
            <person name="Jia N."/>
            <person name="Wang J."/>
            <person name="Shi W."/>
            <person name="Du L."/>
            <person name="Sun Y."/>
            <person name="Zhan W."/>
            <person name="Jiang J."/>
            <person name="Wang Q."/>
            <person name="Zhang B."/>
            <person name="Ji P."/>
            <person name="Sakyi L.B."/>
            <person name="Cui X."/>
            <person name="Yuan T."/>
            <person name="Jiang B."/>
            <person name="Yang W."/>
            <person name="Lam T.T.-Y."/>
            <person name="Chang Q."/>
            <person name="Ding S."/>
            <person name="Wang X."/>
            <person name="Zhu J."/>
            <person name="Ruan X."/>
            <person name="Zhao L."/>
            <person name="Wei J."/>
            <person name="Que T."/>
            <person name="Du C."/>
            <person name="Cheng J."/>
            <person name="Dai P."/>
            <person name="Han X."/>
            <person name="Huang E."/>
            <person name="Gao Y."/>
            <person name="Liu J."/>
            <person name="Shao H."/>
            <person name="Ye R."/>
            <person name="Li L."/>
            <person name="Wei W."/>
            <person name="Wang X."/>
            <person name="Wang C."/>
            <person name="Yang T."/>
            <person name="Huo Q."/>
            <person name="Li W."/>
            <person name="Guo W."/>
            <person name="Chen H."/>
            <person name="Zhou L."/>
            <person name="Ni X."/>
            <person name="Tian J."/>
            <person name="Zhou Y."/>
            <person name="Sheng Y."/>
            <person name="Liu T."/>
            <person name="Pan Y."/>
            <person name="Xia L."/>
            <person name="Li J."/>
            <person name="Zhao F."/>
            <person name="Cao W."/>
        </authorList>
    </citation>
    <scope>NUCLEOTIDE SEQUENCE</scope>
    <source>
        <strain evidence="1">Hyas-2018</strain>
    </source>
</reference>
<accession>A0ACB7T0R9</accession>
<sequence>MSGIDTMSASRTLIVVAVTACCLCQATLANAEQASSKRSFVVDYANDRFLMDGNPFRYVSGSIHYFRVPKPYWVDRLVKMKMAGLNAIQTYVEWSGHEPEPGQYNFEGNYDLLNFLETAKDLNLYVILRPGPYICGERDNGGLPYWLLRVNPRMKYRTSDMTYLDAVDRWFDHLLPKLVPYMFNNGGGPIISVQVENEYGLYDACDTVYMRHLVDKLKQHLGNDVVLFRTDTPWDKAYECDHVDGTLVTTDFGPTKSTVQHAYEAVKKAQPHGPFVVTEYYCGRQDVWSFIHDKVDKRLIVDTFEQIMSQYNGSVNFYMFHGGTNYGFSNGNRPPPQLTSYDHGSPLSEAGDPTDLYYMIRNATSKFLPLPSGPVPVPARKINLGSVSLTLSSTLTEVMDWFRKWGYLKTVHAEHPLTFEELVQAYGYVIYSTRVSFRPKSPSVLTVAGIKDRGYVMTRATRSVLSLDEKVFSVPVVTSEGETLTILVENQGRQNYGEGNHDPKGITSEVTLGRTVMTNWTMEGVPLVREEDIERLGSFLSKHGHATGNGTHVQPPTFFYGTFTLPEGQGPLDTFFDPSGWGKGVVVVNGFNLGRYWPSIGPQVTLYVPGSILQPYPQENTVILFETELVPSGLPTVKFVDTPNIDGPIPNAATERSHG</sequence>
<dbReference type="EMBL" id="CM023491">
    <property type="protein sequence ID" value="KAH6940538.1"/>
    <property type="molecule type" value="Genomic_DNA"/>
</dbReference>